<dbReference type="AlphaFoldDB" id="L0WD17"/>
<evidence type="ECO:0000313" key="4">
    <source>
        <dbReference type="EMBL" id="EKF74841.1"/>
    </source>
</evidence>
<evidence type="ECO:0000256" key="2">
    <source>
        <dbReference type="ARBA" id="ARBA00022857"/>
    </source>
</evidence>
<dbReference type="Proteomes" id="UP000010164">
    <property type="component" value="Unassembled WGS sequence"/>
</dbReference>
<sequence>MKQLPTLLILGGTTPLGQALAQQAGGRFRTAIADADAHLGNQICQQLHSEGHEALFMPVSQGRRGEIQQAMERILRRWQRLDVVINLAHTPVSGPFEAIDPGLWQTLLNEQLMATVYSCQSAVATMKRQRSGCLLNVISQQGVIPEPLRSANAVTGGAIAALSESLDAELAGLGIQVSLISIPLTRGSLPPLATDPLSRIRLEREIDNARLETRQLAQQILATIGRKPLHHLPDTAGHHWFQRRWFRGRWRQRMRRLGEKYRR</sequence>
<comment type="similarity">
    <text evidence="1">Belongs to the short-chain dehydrogenases/reductases (SDR) family.</text>
</comment>
<comment type="caution">
    <text evidence="4">The sequence shown here is derived from an EMBL/GenBank/DDBJ whole genome shotgun (WGS) entry which is preliminary data.</text>
</comment>
<dbReference type="STRING" id="1177179.A11A3_06400"/>
<dbReference type="PANTHER" id="PTHR43391:SF14">
    <property type="entry name" value="DEHYDROGENASE_REDUCTASE SDR FAMILY PROTEIN 7-LIKE"/>
    <property type="match status" value="1"/>
</dbReference>
<accession>L0WD17</accession>
<keyword evidence="5" id="KW-1185">Reference proteome</keyword>
<organism evidence="4 5">
    <name type="scientific">Alcanivorax hongdengensis A-11-3</name>
    <dbReference type="NCBI Taxonomy" id="1177179"/>
    <lineage>
        <taxon>Bacteria</taxon>
        <taxon>Pseudomonadati</taxon>
        <taxon>Pseudomonadota</taxon>
        <taxon>Gammaproteobacteria</taxon>
        <taxon>Oceanospirillales</taxon>
        <taxon>Alcanivoracaceae</taxon>
        <taxon>Alcanivorax</taxon>
    </lineage>
</organism>
<dbReference type="EMBL" id="AMRJ01000007">
    <property type="protein sequence ID" value="EKF74841.1"/>
    <property type="molecule type" value="Genomic_DNA"/>
</dbReference>
<dbReference type="PANTHER" id="PTHR43391">
    <property type="entry name" value="RETINOL DEHYDROGENASE-RELATED"/>
    <property type="match status" value="1"/>
</dbReference>
<evidence type="ECO:0000313" key="5">
    <source>
        <dbReference type="Proteomes" id="UP000010164"/>
    </source>
</evidence>
<dbReference type="RefSeq" id="WP_008928463.1">
    <property type="nucleotide sequence ID" value="NZ_AMRJ01000007.1"/>
</dbReference>
<proteinExistence type="inferred from homology"/>
<dbReference type="Gene3D" id="3.40.50.720">
    <property type="entry name" value="NAD(P)-binding Rossmann-like Domain"/>
    <property type="match status" value="1"/>
</dbReference>
<dbReference type="PATRIC" id="fig|1177179.3.peg.1288"/>
<dbReference type="eggNOG" id="COG1028">
    <property type="taxonomic scope" value="Bacteria"/>
</dbReference>
<dbReference type="PRINTS" id="PR00081">
    <property type="entry name" value="GDHRDH"/>
</dbReference>
<keyword evidence="3" id="KW-0560">Oxidoreductase</keyword>
<protein>
    <submittedName>
        <fullName evidence="4">Short chain dehydrogenase/reductase family oxidoreductase</fullName>
    </submittedName>
</protein>
<dbReference type="GO" id="GO:0005829">
    <property type="term" value="C:cytosol"/>
    <property type="evidence" value="ECO:0007669"/>
    <property type="project" value="TreeGrafter"/>
</dbReference>
<evidence type="ECO:0000256" key="1">
    <source>
        <dbReference type="ARBA" id="ARBA00006484"/>
    </source>
</evidence>
<gene>
    <name evidence="4" type="ORF">A11A3_06400</name>
</gene>
<dbReference type="GO" id="GO:0016491">
    <property type="term" value="F:oxidoreductase activity"/>
    <property type="evidence" value="ECO:0007669"/>
    <property type="project" value="UniProtKB-KW"/>
</dbReference>
<dbReference type="SUPFAM" id="SSF51735">
    <property type="entry name" value="NAD(P)-binding Rossmann-fold domains"/>
    <property type="match status" value="1"/>
</dbReference>
<name>L0WD17_9GAMM</name>
<evidence type="ECO:0000256" key="3">
    <source>
        <dbReference type="ARBA" id="ARBA00023002"/>
    </source>
</evidence>
<dbReference type="InterPro" id="IPR036291">
    <property type="entry name" value="NAD(P)-bd_dom_sf"/>
</dbReference>
<dbReference type="InterPro" id="IPR002347">
    <property type="entry name" value="SDR_fam"/>
</dbReference>
<reference evidence="4 5" key="1">
    <citation type="journal article" date="2012" name="J. Bacteriol.">
        <title>Genome Sequence of the Alkane-Degrading Bacterium Alcanivorax hongdengensis Type Strain A-11-3.</title>
        <authorList>
            <person name="Lai Q."/>
            <person name="Shao Z."/>
        </authorList>
    </citation>
    <scope>NUCLEOTIDE SEQUENCE [LARGE SCALE GENOMIC DNA]</scope>
    <source>
        <strain evidence="4 5">A-11-3</strain>
    </source>
</reference>
<keyword evidence="2" id="KW-0521">NADP</keyword>
<dbReference type="Pfam" id="PF00106">
    <property type="entry name" value="adh_short"/>
    <property type="match status" value="1"/>
</dbReference>